<accession>A0ABT2VKS4</accession>
<dbReference type="Proteomes" id="UP001209257">
    <property type="component" value="Unassembled WGS sequence"/>
</dbReference>
<dbReference type="Gene3D" id="3.40.50.150">
    <property type="entry name" value="Vaccinia Virus protein VP39"/>
    <property type="match status" value="1"/>
</dbReference>
<evidence type="ECO:0000313" key="2">
    <source>
        <dbReference type="Proteomes" id="UP001209257"/>
    </source>
</evidence>
<protein>
    <submittedName>
        <fullName evidence="1">Class I SAM-dependent methyltransferase</fullName>
    </submittedName>
</protein>
<proteinExistence type="predicted"/>
<keyword evidence="1" id="KW-0808">Transferase</keyword>
<dbReference type="Pfam" id="PF13489">
    <property type="entry name" value="Methyltransf_23"/>
    <property type="match status" value="1"/>
</dbReference>
<dbReference type="EMBL" id="JAOTJC010000004">
    <property type="protein sequence ID" value="MCU7553629.1"/>
    <property type="molecule type" value="Genomic_DNA"/>
</dbReference>
<dbReference type="GO" id="GO:0032259">
    <property type="term" value="P:methylation"/>
    <property type="evidence" value="ECO:0007669"/>
    <property type="project" value="UniProtKB-KW"/>
</dbReference>
<dbReference type="InterPro" id="IPR029063">
    <property type="entry name" value="SAM-dependent_MTases_sf"/>
</dbReference>
<evidence type="ECO:0000313" key="1">
    <source>
        <dbReference type="EMBL" id="MCU7553629.1"/>
    </source>
</evidence>
<gene>
    <name evidence="1" type="ORF">OCL06_03320</name>
</gene>
<keyword evidence="1" id="KW-0489">Methyltransferase</keyword>
<name>A0ABT2VKS4_9ALTE</name>
<dbReference type="GO" id="GO:0008168">
    <property type="term" value="F:methyltransferase activity"/>
    <property type="evidence" value="ECO:0007669"/>
    <property type="project" value="UniProtKB-KW"/>
</dbReference>
<organism evidence="1 2">
    <name type="scientific">Alteromonas salexigens</name>
    <dbReference type="NCBI Taxonomy" id="2982530"/>
    <lineage>
        <taxon>Bacteria</taxon>
        <taxon>Pseudomonadati</taxon>
        <taxon>Pseudomonadota</taxon>
        <taxon>Gammaproteobacteria</taxon>
        <taxon>Alteromonadales</taxon>
        <taxon>Alteromonadaceae</taxon>
        <taxon>Alteromonas/Salinimonas group</taxon>
        <taxon>Alteromonas</taxon>
    </lineage>
</organism>
<keyword evidence="2" id="KW-1185">Reference proteome</keyword>
<sequence length="214" mass="24475">MSQLPCPLCQHIHTQHYHQDKRRHYFQCNRCELVFVHPDSLPSLKQETAEYQLHENASDDPGYRKFLSRVTTPLLDKLTPPARGLDFGCGPAPVLAEMLSDAGMTMSVYDPIFHAQPSVLSHHYDFITCTEAIEHFHNPARELRILTDCLTPAGILVIMTKRVISATRFAHWHYKNDPTHVAFYSTATFEFIAARYGFHATFVDKDVVLLQKHG</sequence>
<reference evidence="2" key="1">
    <citation type="submission" date="2023-07" db="EMBL/GenBank/DDBJ databases">
        <title>Study on multiphase classification of strain Alteromonas salexigens isolated from the Yellow Sea.</title>
        <authorList>
            <person name="Sun L."/>
        </authorList>
    </citation>
    <scope>NUCLEOTIDE SEQUENCE [LARGE SCALE GENOMIC DNA]</scope>
    <source>
        <strain evidence="2">ASW11-19</strain>
    </source>
</reference>
<dbReference type="RefSeq" id="WP_262992312.1">
    <property type="nucleotide sequence ID" value="NZ_JAOTJC010000004.1"/>
</dbReference>
<comment type="caution">
    <text evidence="1">The sequence shown here is derived from an EMBL/GenBank/DDBJ whole genome shotgun (WGS) entry which is preliminary data.</text>
</comment>
<dbReference type="SUPFAM" id="SSF53335">
    <property type="entry name" value="S-adenosyl-L-methionine-dependent methyltransferases"/>
    <property type="match status" value="1"/>
</dbReference>